<protein>
    <submittedName>
        <fullName evidence="2">Uncharacterized protein</fullName>
    </submittedName>
</protein>
<keyword evidence="3" id="KW-1185">Reference proteome</keyword>
<sequence length="182" mass="20694">MCGAASLKRKPSRSDISGRAGQPEQPDTDSAFQRTDRDIDRLNTAPSLFQIIRDDCRLRLYVPPLQWTSVHLEVLGHQFVYKTEIPHKGCKPRVFLKFHEHDAELPAEEIAKFLRRTSASVTRSLLLRELVARLGLRLQELSGNRLPFCFHDNPVDMLHVDGLLGAHHHNRQWPASSTKGST</sequence>
<organism evidence="2 3">
    <name type="scientific">Coniochaeta hoffmannii</name>
    <dbReference type="NCBI Taxonomy" id="91930"/>
    <lineage>
        <taxon>Eukaryota</taxon>
        <taxon>Fungi</taxon>
        <taxon>Dikarya</taxon>
        <taxon>Ascomycota</taxon>
        <taxon>Pezizomycotina</taxon>
        <taxon>Sordariomycetes</taxon>
        <taxon>Sordariomycetidae</taxon>
        <taxon>Coniochaetales</taxon>
        <taxon>Coniochaetaceae</taxon>
        <taxon>Coniochaeta</taxon>
    </lineage>
</organism>
<evidence type="ECO:0000313" key="2">
    <source>
        <dbReference type="EMBL" id="KAJ9158310.1"/>
    </source>
</evidence>
<gene>
    <name evidence="2" type="ORF">NKR19_g3423</name>
</gene>
<evidence type="ECO:0000256" key="1">
    <source>
        <dbReference type="SAM" id="MobiDB-lite"/>
    </source>
</evidence>
<evidence type="ECO:0000313" key="3">
    <source>
        <dbReference type="Proteomes" id="UP001174691"/>
    </source>
</evidence>
<reference evidence="2" key="1">
    <citation type="submission" date="2022-07" db="EMBL/GenBank/DDBJ databases">
        <title>Fungi with potential for degradation of polypropylene.</title>
        <authorList>
            <person name="Gostincar C."/>
        </authorList>
    </citation>
    <scope>NUCLEOTIDE SEQUENCE</scope>
    <source>
        <strain evidence="2">EXF-13287</strain>
    </source>
</reference>
<dbReference type="EMBL" id="JANBVN010000038">
    <property type="protein sequence ID" value="KAJ9158310.1"/>
    <property type="molecule type" value="Genomic_DNA"/>
</dbReference>
<comment type="caution">
    <text evidence="2">The sequence shown here is derived from an EMBL/GenBank/DDBJ whole genome shotgun (WGS) entry which is preliminary data.</text>
</comment>
<proteinExistence type="predicted"/>
<dbReference type="AlphaFoldDB" id="A0AA38S8Q7"/>
<name>A0AA38S8Q7_9PEZI</name>
<accession>A0AA38S8Q7</accession>
<dbReference type="Proteomes" id="UP001174691">
    <property type="component" value="Unassembled WGS sequence"/>
</dbReference>
<feature type="region of interest" description="Disordered" evidence="1">
    <location>
        <begin position="1"/>
        <end position="36"/>
    </location>
</feature>